<name>A0A328PRC8_9MOLU</name>
<organism evidence="1 2">
    <name type="scientific">Mycoplasma wenyonii</name>
    <dbReference type="NCBI Taxonomy" id="65123"/>
    <lineage>
        <taxon>Bacteria</taxon>
        <taxon>Bacillati</taxon>
        <taxon>Mycoplasmatota</taxon>
        <taxon>Mollicutes</taxon>
        <taxon>Mycoplasmataceae</taxon>
        <taxon>Mycoplasma</taxon>
    </lineage>
</organism>
<dbReference type="EMBL" id="QKVO01000013">
    <property type="protein sequence ID" value="RAO94877.1"/>
    <property type="molecule type" value="Genomic_DNA"/>
</dbReference>
<sequence>MGGLISIPWISLKTNDTVTPQTTTISQPKIKTIVKQLPKVAGASVRKGNCEVEKLSKEHEAFLLSQKQGGSFYVEIICDNTSVGAGAGSLPHIWTGLFPAQLLANGESLSIEETFNLETKDASTGDIVKTTFKGKGMKETITGAWETDSISWGEDSITPVSFPDNPEITNKLYLMFH</sequence>
<dbReference type="AlphaFoldDB" id="A0A328PRC8"/>
<protein>
    <submittedName>
        <fullName evidence="1">Uncharacterized protein</fullName>
    </submittedName>
</protein>
<reference evidence="2" key="1">
    <citation type="submission" date="2018-06" db="EMBL/GenBank/DDBJ databases">
        <authorList>
            <person name="Martinez Ocampo F."/>
            <person name="Quiroz Castaneda R.E."/>
            <person name="Rojas Lopez X."/>
        </authorList>
    </citation>
    <scope>NUCLEOTIDE SEQUENCE [LARGE SCALE GENOMIC DNA]</scope>
    <source>
        <strain evidence="2">INIFAP02</strain>
    </source>
</reference>
<evidence type="ECO:0000313" key="2">
    <source>
        <dbReference type="Proteomes" id="UP000249762"/>
    </source>
</evidence>
<gene>
    <name evidence="1" type="ORF">DNK47_02660</name>
</gene>
<accession>A0A328PRC8</accession>
<dbReference type="Proteomes" id="UP000249762">
    <property type="component" value="Unassembled WGS sequence"/>
</dbReference>
<keyword evidence="2" id="KW-1185">Reference proteome</keyword>
<comment type="caution">
    <text evidence="1">The sequence shown here is derived from an EMBL/GenBank/DDBJ whole genome shotgun (WGS) entry which is preliminary data.</text>
</comment>
<evidence type="ECO:0000313" key="1">
    <source>
        <dbReference type="EMBL" id="RAO94877.1"/>
    </source>
</evidence>
<proteinExistence type="predicted"/>